<dbReference type="GO" id="GO:0005198">
    <property type="term" value="F:structural molecule activity"/>
    <property type="evidence" value="ECO:0007669"/>
    <property type="project" value="InterPro"/>
</dbReference>
<evidence type="ECO:0000313" key="2">
    <source>
        <dbReference type="EMBL" id="KMS65408.1"/>
    </source>
</evidence>
<protein>
    <recommendedName>
        <fullName evidence="1">Coatomer beta subunit C-terminal domain-containing protein</fullName>
    </recommendedName>
</protein>
<gene>
    <name evidence="2" type="ORF">BVRB_036290</name>
</gene>
<dbReference type="AlphaFoldDB" id="A0A0J7YQJ8"/>
<dbReference type="Pfam" id="PF07718">
    <property type="entry name" value="Coatamer_beta_C"/>
    <property type="match status" value="1"/>
</dbReference>
<organism evidence="2 3">
    <name type="scientific">Beta vulgaris subsp. vulgaris</name>
    <name type="common">Beet</name>
    <dbReference type="NCBI Taxonomy" id="3555"/>
    <lineage>
        <taxon>Eukaryota</taxon>
        <taxon>Viridiplantae</taxon>
        <taxon>Streptophyta</taxon>
        <taxon>Embryophyta</taxon>
        <taxon>Tracheophyta</taxon>
        <taxon>Spermatophyta</taxon>
        <taxon>Magnoliopsida</taxon>
        <taxon>eudicotyledons</taxon>
        <taxon>Gunneridae</taxon>
        <taxon>Pentapetalae</taxon>
        <taxon>Caryophyllales</taxon>
        <taxon>Chenopodiaceae</taxon>
        <taxon>Betoideae</taxon>
        <taxon>Beta</taxon>
    </lineage>
</organism>
<evidence type="ECO:0000313" key="3">
    <source>
        <dbReference type="Proteomes" id="UP000035740"/>
    </source>
</evidence>
<dbReference type="Proteomes" id="UP000035740">
    <property type="component" value="Unassembled WGS sequence"/>
</dbReference>
<feature type="domain" description="Coatomer beta subunit C-terminal" evidence="1">
    <location>
        <begin position="73"/>
        <end position="168"/>
    </location>
</feature>
<dbReference type="InterPro" id="IPR016460">
    <property type="entry name" value="COPB1"/>
</dbReference>
<dbReference type="GO" id="GO:0006888">
    <property type="term" value="P:endoplasmic reticulum to Golgi vesicle-mediated transport"/>
    <property type="evidence" value="ECO:0007669"/>
    <property type="project" value="TreeGrafter"/>
</dbReference>
<sequence>MASILCYGTVSAATPIDQDSLDRIRSCIRALTEPQKHADIFLKQCREVFIDVLKERRLASEIIKRNEMPKAQVDDCICIRQLKPRATLGEFGLEDDEDVGKAVGNDALGNDAFSTKLNRVFQLTGFSDPVYGEAYVTVHQYDIVLDILIVNQTNKTLQNLSVELTTSG</sequence>
<name>A0A0J7YQJ8_BETVV</name>
<proteinExistence type="predicted"/>
<dbReference type="GO" id="GO:0006891">
    <property type="term" value="P:intra-Golgi vesicle-mediated transport"/>
    <property type="evidence" value="ECO:0007669"/>
    <property type="project" value="TreeGrafter"/>
</dbReference>
<dbReference type="PANTHER" id="PTHR10635:SF0">
    <property type="entry name" value="COATOMER SUBUNIT BETA"/>
    <property type="match status" value="1"/>
</dbReference>
<dbReference type="EMBL" id="KQ109205">
    <property type="protein sequence ID" value="KMS65408.1"/>
    <property type="molecule type" value="Genomic_DNA"/>
</dbReference>
<dbReference type="OrthoDB" id="1746536at2759"/>
<dbReference type="GO" id="GO:0030126">
    <property type="term" value="C:COPI vesicle coat"/>
    <property type="evidence" value="ECO:0007669"/>
    <property type="project" value="InterPro"/>
</dbReference>
<dbReference type="Gramene" id="KMS65408">
    <property type="protein sequence ID" value="KMS65408"/>
    <property type="gene ID" value="BVRB_036290"/>
</dbReference>
<keyword evidence="3" id="KW-1185">Reference proteome</keyword>
<evidence type="ECO:0000259" key="1">
    <source>
        <dbReference type="Pfam" id="PF07718"/>
    </source>
</evidence>
<dbReference type="GO" id="GO:0006886">
    <property type="term" value="P:intracellular protein transport"/>
    <property type="evidence" value="ECO:0007669"/>
    <property type="project" value="InterPro"/>
</dbReference>
<dbReference type="InterPro" id="IPR011710">
    <property type="entry name" value="Coatomer_bsu_C"/>
</dbReference>
<feature type="non-terminal residue" evidence="2">
    <location>
        <position position="168"/>
    </location>
</feature>
<dbReference type="eggNOG" id="KOG1058">
    <property type="taxonomic scope" value="Eukaryota"/>
</dbReference>
<reference evidence="2 3" key="1">
    <citation type="journal article" date="2014" name="Nature">
        <title>The genome of the recently domesticated crop plant sugar beet (Beta vulgaris).</title>
        <authorList>
            <person name="Dohm J.C."/>
            <person name="Minoche A.E."/>
            <person name="Holtgrawe D."/>
            <person name="Capella-Gutierrez S."/>
            <person name="Zakrzewski F."/>
            <person name="Tafer H."/>
            <person name="Rupp O."/>
            <person name="Sorensen T.R."/>
            <person name="Stracke R."/>
            <person name="Reinhardt R."/>
            <person name="Goesmann A."/>
            <person name="Kraft T."/>
            <person name="Schulz B."/>
            <person name="Stadler P.F."/>
            <person name="Schmidt T."/>
            <person name="Gabaldon T."/>
            <person name="Lehrach H."/>
            <person name="Weisshaar B."/>
            <person name="Himmelbauer H."/>
        </authorList>
    </citation>
    <scope>NUCLEOTIDE SEQUENCE [LARGE SCALE GENOMIC DNA]</scope>
    <source>
        <tissue evidence="2">Taproot</tissue>
    </source>
</reference>
<dbReference type="PANTHER" id="PTHR10635">
    <property type="entry name" value="COATOMER SUBUNIT BETA"/>
    <property type="match status" value="1"/>
</dbReference>
<accession>A0A0J7YQJ8</accession>